<dbReference type="InterPro" id="IPR044839">
    <property type="entry name" value="NDR1-like"/>
</dbReference>
<evidence type="ECO:0000313" key="8">
    <source>
        <dbReference type="Proteomes" id="UP000825729"/>
    </source>
</evidence>
<dbReference type="AlphaFoldDB" id="A0AAV7F6P9"/>
<dbReference type="Proteomes" id="UP000825729">
    <property type="component" value="Unassembled WGS sequence"/>
</dbReference>
<protein>
    <recommendedName>
        <fullName evidence="6">Late embryogenesis abundant protein LEA-2 subgroup domain-containing protein</fullName>
    </recommendedName>
</protein>
<feature type="transmembrane region" description="Helical" evidence="5">
    <location>
        <begin position="34"/>
        <end position="56"/>
    </location>
</feature>
<evidence type="ECO:0000256" key="1">
    <source>
        <dbReference type="ARBA" id="ARBA00004167"/>
    </source>
</evidence>
<reference evidence="7 8" key="1">
    <citation type="submission" date="2021-07" db="EMBL/GenBank/DDBJ databases">
        <title>The Aristolochia fimbriata genome: insights into angiosperm evolution, floral development and chemical biosynthesis.</title>
        <authorList>
            <person name="Jiao Y."/>
        </authorList>
    </citation>
    <scope>NUCLEOTIDE SEQUENCE [LARGE SCALE GENOMIC DNA]</scope>
    <source>
        <strain evidence="7">IBCAS-2021</strain>
        <tissue evidence="7">Leaf</tissue>
    </source>
</reference>
<dbReference type="EMBL" id="JAINDJ010000003">
    <property type="protein sequence ID" value="KAG9455462.1"/>
    <property type="molecule type" value="Genomic_DNA"/>
</dbReference>
<keyword evidence="2 5" id="KW-0812">Transmembrane</keyword>
<name>A0AAV7F6P9_ARIFI</name>
<gene>
    <name evidence="7" type="ORF">H6P81_008366</name>
</gene>
<proteinExistence type="predicted"/>
<dbReference type="GO" id="GO:0005886">
    <property type="term" value="C:plasma membrane"/>
    <property type="evidence" value="ECO:0007669"/>
    <property type="project" value="TreeGrafter"/>
</dbReference>
<dbReference type="PANTHER" id="PTHR31415:SF20">
    <property type="entry name" value="NDR1_HIN1-LIKE PROTEIN 26"/>
    <property type="match status" value="1"/>
</dbReference>
<comment type="subcellular location">
    <subcellularLocation>
        <location evidence="1">Membrane</location>
        <topology evidence="1">Single-pass membrane protein</topology>
    </subcellularLocation>
</comment>
<evidence type="ECO:0000256" key="4">
    <source>
        <dbReference type="ARBA" id="ARBA00023136"/>
    </source>
</evidence>
<sequence>MSQLPIRSSPKHCGIKQGGYLKGDNYNYSAYKKLFYFISSLVLSLLSLAFILWLIFRPSKPHFNLKESDIYQLNLSASPQGHLLNSTIQITVVSNNPNHRVGIYYDRIRAYASYKGQQITVEAALPTFYQGHGETNLLTALLSGDWVPVPPSFGDQLLLHGQMVILNIKLNGRLRWKVGSWVSGHYHFNVDCAAPMPLDLYAVPVSPPAASSLPTSTSSNYRGLPCSIDL</sequence>
<dbReference type="GO" id="GO:0098542">
    <property type="term" value="P:defense response to other organism"/>
    <property type="evidence" value="ECO:0007669"/>
    <property type="project" value="InterPro"/>
</dbReference>
<dbReference type="InterPro" id="IPR004864">
    <property type="entry name" value="LEA_2"/>
</dbReference>
<evidence type="ECO:0000256" key="2">
    <source>
        <dbReference type="ARBA" id="ARBA00022692"/>
    </source>
</evidence>
<organism evidence="7 8">
    <name type="scientific">Aristolochia fimbriata</name>
    <name type="common">White veined hardy Dutchman's pipe vine</name>
    <dbReference type="NCBI Taxonomy" id="158543"/>
    <lineage>
        <taxon>Eukaryota</taxon>
        <taxon>Viridiplantae</taxon>
        <taxon>Streptophyta</taxon>
        <taxon>Embryophyta</taxon>
        <taxon>Tracheophyta</taxon>
        <taxon>Spermatophyta</taxon>
        <taxon>Magnoliopsida</taxon>
        <taxon>Magnoliidae</taxon>
        <taxon>Piperales</taxon>
        <taxon>Aristolochiaceae</taxon>
        <taxon>Aristolochia</taxon>
    </lineage>
</organism>
<dbReference type="PANTHER" id="PTHR31415">
    <property type="entry name" value="OS05G0367900 PROTEIN"/>
    <property type="match status" value="1"/>
</dbReference>
<dbReference type="GO" id="GO:0009506">
    <property type="term" value="C:plasmodesma"/>
    <property type="evidence" value="ECO:0007669"/>
    <property type="project" value="TreeGrafter"/>
</dbReference>
<evidence type="ECO:0000259" key="6">
    <source>
        <dbReference type="Pfam" id="PF03168"/>
    </source>
</evidence>
<keyword evidence="4 5" id="KW-0472">Membrane</keyword>
<feature type="domain" description="Late embryogenesis abundant protein LEA-2 subgroup" evidence="6">
    <location>
        <begin position="94"/>
        <end position="192"/>
    </location>
</feature>
<keyword evidence="3 5" id="KW-1133">Transmembrane helix</keyword>
<evidence type="ECO:0000313" key="7">
    <source>
        <dbReference type="EMBL" id="KAG9455462.1"/>
    </source>
</evidence>
<dbReference type="Pfam" id="PF03168">
    <property type="entry name" value="LEA_2"/>
    <property type="match status" value="1"/>
</dbReference>
<comment type="caution">
    <text evidence="7">The sequence shown here is derived from an EMBL/GenBank/DDBJ whole genome shotgun (WGS) entry which is preliminary data.</text>
</comment>
<evidence type="ECO:0000256" key="3">
    <source>
        <dbReference type="ARBA" id="ARBA00022989"/>
    </source>
</evidence>
<accession>A0AAV7F6P9</accession>
<evidence type="ECO:0000256" key="5">
    <source>
        <dbReference type="SAM" id="Phobius"/>
    </source>
</evidence>
<keyword evidence="8" id="KW-1185">Reference proteome</keyword>